<protein>
    <submittedName>
        <fullName evidence="1">Uncharacterized protein</fullName>
    </submittedName>
</protein>
<evidence type="ECO:0000313" key="1">
    <source>
        <dbReference type="EMBL" id="OGG42854.1"/>
    </source>
</evidence>
<comment type="caution">
    <text evidence="1">The sequence shown here is derived from an EMBL/GenBank/DDBJ whole genome shotgun (WGS) entry which is preliminary data.</text>
</comment>
<accession>A0A1F6C0X2</accession>
<name>A0A1F6C0X2_9BACT</name>
<dbReference type="Proteomes" id="UP000176633">
    <property type="component" value="Unassembled WGS sequence"/>
</dbReference>
<dbReference type="AlphaFoldDB" id="A0A1F6C0X2"/>
<gene>
    <name evidence="1" type="ORF">A3G50_02225</name>
</gene>
<sequence length="150" mass="17333">MKVIAKGKEWNDQDATERLRAEKWCEIARSLMEQPGFPVYLDETAELIPEKIAVLSVSIINAKTDRGFGRLVIISVESTGMRMEVLDQNNDYCNIRITKAEIEGKKITVKWKMGVDKLVEIPGYKDSPPEFVYEETPVERSKVLYWEDYQ</sequence>
<organism evidence="1 2">
    <name type="scientific">Candidatus Jorgensenbacteria bacterium RIFCSPLOWO2_12_FULL_42_11</name>
    <dbReference type="NCBI Taxonomy" id="1798473"/>
    <lineage>
        <taxon>Bacteria</taxon>
        <taxon>Candidatus Joergenseniibacteriota</taxon>
    </lineage>
</organism>
<proteinExistence type="predicted"/>
<evidence type="ECO:0000313" key="2">
    <source>
        <dbReference type="Proteomes" id="UP000176633"/>
    </source>
</evidence>
<dbReference type="EMBL" id="MFKM01000035">
    <property type="protein sequence ID" value="OGG42854.1"/>
    <property type="molecule type" value="Genomic_DNA"/>
</dbReference>
<reference evidence="1 2" key="1">
    <citation type="journal article" date="2016" name="Nat. Commun.">
        <title>Thousands of microbial genomes shed light on interconnected biogeochemical processes in an aquifer system.</title>
        <authorList>
            <person name="Anantharaman K."/>
            <person name="Brown C.T."/>
            <person name="Hug L.A."/>
            <person name="Sharon I."/>
            <person name="Castelle C.J."/>
            <person name="Probst A.J."/>
            <person name="Thomas B.C."/>
            <person name="Singh A."/>
            <person name="Wilkins M.J."/>
            <person name="Karaoz U."/>
            <person name="Brodie E.L."/>
            <person name="Williams K.H."/>
            <person name="Hubbard S.S."/>
            <person name="Banfield J.F."/>
        </authorList>
    </citation>
    <scope>NUCLEOTIDE SEQUENCE [LARGE SCALE GENOMIC DNA]</scope>
</reference>